<evidence type="ECO:0000313" key="2">
    <source>
        <dbReference type="EMBL" id="OGG80710.1"/>
    </source>
</evidence>
<protein>
    <submittedName>
        <fullName evidence="2">Uncharacterized protein</fullName>
    </submittedName>
</protein>
<keyword evidence="1" id="KW-1133">Transmembrane helix</keyword>
<evidence type="ECO:0000256" key="1">
    <source>
        <dbReference type="SAM" id="Phobius"/>
    </source>
</evidence>
<keyword evidence="1" id="KW-0472">Membrane</keyword>
<dbReference type="Proteomes" id="UP000177372">
    <property type="component" value="Unassembled WGS sequence"/>
</dbReference>
<dbReference type="EMBL" id="MFLZ01000001">
    <property type="protein sequence ID" value="OGG80710.1"/>
    <property type="molecule type" value="Genomic_DNA"/>
</dbReference>
<name>A0A1F6F4A8_9BACT</name>
<feature type="transmembrane region" description="Helical" evidence="1">
    <location>
        <begin position="28"/>
        <end position="50"/>
    </location>
</feature>
<gene>
    <name evidence="2" type="ORF">A3A39_00065</name>
</gene>
<sequence>MPPNEDLREILRLTKDSNRMLHKMRRDAILGGLLKFVFYVLVLVVAPLWLYTTYLAPIMGEMLDTYQEIQGTGAKAQAQFGDLQNFLNQFQDGFSSQE</sequence>
<keyword evidence="1" id="KW-0812">Transmembrane</keyword>
<comment type="caution">
    <text evidence="2">The sequence shown here is derived from an EMBL/GenBank/DDBJ whole genome shotgun (WGS) entry which is preliminary data.</text>
</comment>
<organism evidence="2 3">
    <name type="scientific">Candidatus Kaiserbacteria bacterium RIFCSPLOWO2_01_FULL_54_13</name>
    <dbReference type="NCBI Taxonomy" id="1798512"/>
    <lineage>
        <taxon>Bacteria</taxon>
        <taxon>Candidatus Kaiseribacteriota</taxon>
    </lineage>
</organism>
<proteinExistence type="predicted"/>
<evidence type="ECO:0000313" key="3">
    <source>
        <dbReference type="Proteomes" id="UP000177372"/>
    </source>
</evidence>
<dbReference type="AlphaFoldDB" id="A0A1F6F4A8"/>
<accession>A0A1F6F4A8</accession>
<reference evidence="2 3" key="1">
    <citation type="journal article" date="2016" name="Nat. Commun.">
        <title>Thousands of microbial genomes shed light on interconnected biogeochemical processes in an aquifer system.</title>
        <authorList>
            <person name="Anantharaman K."/>
            <person name="Brown C.T."/>
            <person name="Hug L.A."/>
            <person name="Sharon I."/>
            <person name="Castelle C.J."/>
            <person name="Probst A.J."/>
            <person name="Thomas B.C."/>
            <person name="Singh A."/>
            <person name="Wilkins M.J."/>
            <person name="Karaoz U."/>
            <person name="Brodie E.L."/>
            <person name="Williams K.H."/>
            <person name="Hubbard S.S."/>
            <person name="Banfield J.F."/>
        </authorList>
    </citation>
    <scope>NUCLEOTIDE SEQUENCE [LARGE SCALE GENOMIC DNA]</scope>
</reference>